<dbReference type="PATRIC" id="fig|2287.9.peg.1121"/>
<proteinExistence type="predicted"/>
<evidence type="ECO:0000313" key="5">
    <source>
        <dbReference type="Proteomes" id="UP000076770"/>
    </source>
</evidence>
<evidence type="ECO:0000313" key="4">
    <source>
        <dbReference type="EMBL" id="SAI84664.1"/>
    </source>
</evidence>
<feature type="domain" description="CBS" evidence="3">
    <location>
        <begin position="81"/>
        <end position="133"/>
    </location>
</feature>
<gene>
    <name evidence="4" type="ORF">SSOP1_1110</name>
</gene>
<dbReference type="PANTHER" id="PTHR43080">
    <property type="entry name" value="CBS DOMAIN-CONTAINING PROTEIN CBSX3, MITOCHONDRIAL"/>
    <property type="match status" value="1"/>
</dbReference>
<dbReference type="InterPro" id="IPR046342">
    <property type="entry name" value="CBS_dom_sf"/>
</dbReference>
<dbReference type="InterPro" id="IPR051257">
    <property type="entry name" value="Diverse_CBS-Domain"/>
</dbReference>
<dbReference type="EMBL" id="LT549890">
    <property type="protein sequence ID" value="SAI84664.1"/>
    <property type="molecule type" value="Genomic_DNA"/>
</dbReference>
<dbReference type="SUPFAM" id="SSF54631">
    <property type="entry name" value="CBS-domain pair"/>
    <property type="match status" value="1"/>
</dbReference>
<evidence type="ECO:0000256" key="1">
    <source>
        <dbReference type="ARBA" id="ARBA00023122"/>
    </source>
</evidence>
<reference evidence="5" key="1">
    <citation type="submission" date="2016-04" db="EMBL/GenBank/DDBJ databases">
        <authorList>
            <person name="Shah S.A."/>
            <person name="Garrett R.A."/>
        </authorList>
    </citation>
    <scope>NUCLEOTIDE SEQUENCE [LARGE SCALE GENOMIC DNA]</scope>
    <source>
        <strain evidence="5">ATCC 35091 / DSM 1616 / JCM 8930 / NBRC 15331 / P1</strain>
    </source>
</reference>
<evidence type="ECO:0000259" key="3">
    <source>
        <dbReference type="PROSITE" id="PS51371"/>
    </source>
</evidence>
<dbReference type="PROSITE" id="PS51371">
    <property type="entry name" value="CBS"/>
    <property type="match status" value="2"/>
</dbReference>
<dbReference type="Proteomes" id="UP000076770">
    <property type="component" value="Chromosome i"/>
</dbReference>
<sequence>MGSYLKSLYMLKRVKDFMSTPVFQVEANTSLQEVCKLMLERGVGSVVVTEQGIPKGIFTDRDAVKAIATSLSSSDEVRLAATMGNLIIVDEDIDVFEALKIMAANKIRHLPVKNKDGNIIGMFSITDVYKVYG</sequence>
<protein>
    <submittedName>
        <fullName evidence="4">Histidine kinase</fullName>
    </submittedName>
</protein>
<dbReference type="Gene3D" id="3.10.580.10">
    <property type="entry name" value="CBS-domain"/>
    <property type="match status" value="1"/>
</dbReference>
<keyword evidence="4" id="KW-0808">Transferase</keyword>
<dbReference type="Pfam" id="PF00571">
    <property type="entry name" value="CBS"/>
    <property type="match status" value="2"/>
</dbReference>
<dbReference type="PANTHER" id="PTHR43080:SF2">
    <property type="entry name" value="CBS DOMAIN-CONTAINING PROTEIN"/>
    <property type="match status" value="1"/>
</dbReference>
<keyword evidence="4" id="KW-0418">Kinase</keyword>
<dbReference type="AlphaFoldDB" id="A0A157SZT7"/>
<feature type="domain" description="CBS" evidence="3">
    <location>
        <begin position="18"/>
        <end position="73"/>
    </location>
</feature>
<keyword evidence="1 2" id="KW-0129">CBS domain</keyword>
<dbReference type="SMART" id="SM00116">
    <property type="entry name" value="CBS"/>
    <property type="match status" value="2"/>
</dbReference>
<dbReference type="InterPro" id="IPR000644">
    <property type="entry name" value="CBS_dom"/>
</dbReference>
<evidence type="ECO:0000256" key="2">
    <source>
        <dbReference type="PROSITE-ProRule" id="PRU00703"/>
    </source>
</evidence>
<organism evidence="4 5">
    <name type="scientific">Saccharolobus solfataricus</name>
    <name type="common">Sulfolobus solfataricus</name>
    <dbReference type="NCBI Taxonomy" id="2287"/>
    <lineage>
        <taxon>Archaea</taxon>
        <taxon>Thermoproteota</taxon>
        <taxon>Thermoprotei</taxon>
        <taxon>Sulfolobales</taxon>
        <taxon>Sulfolobaceae</taxon>
        <taxon>Saccharolobus</taxon>
    </lineage>
</organism>
<dbReference type="GO" id="GO:0016301">
    <property type="term" value="F:kinase activity"/>
    <property type="evidence" value="ECO:0007669"/>
    <property type="project" value="UniProtKB-KW"/>
</dbReference>
<name>A0A157SZT7_SACSO</name>
<accession>A0A157SZT7</accession>